<evidence type="ECO:0000313" key="2">
    <source>
        <dbReference type="Proteomes" id="UP000694920"/>
    </source>
</evidence>
<protein>
    <submittedName>
        <fullName evidence="3">Uncharacterized protein LOC107272310</fullName>
    </submittedName>
</protein>
<keyword evidence="2" id="KW-1185">Reference proteome</keyword>
<evidence type="ECO:0000313" key="3">
    <source>
        <dbReference type="RefSeq" id="XP_024945437.1"/>
    </source>
</evidence>
<dbReference type="KEGG" id="ccin:107272310"/>
<feature type="compositionally biased region" description="Basic and acidic residues" evidence="1">
    <location>
        <begin position="1"/>
        <end position="20"/>
    </location>
</feature>
<reference evidence="3" key="1">
    <citation type="submission" date="2025-08" db="UniProtKB">
        <authorList>
            <consortium name="RefSeq"/>
        </authorList>
    </citation>
    <scope>IDENTIFICATION</scope>
</reference>
<gene>
    <name evidence="3" type="primary">LOC107272310</name>
</gene>
<organism evidence="2 3">
    <name type="scientific">Cephus cinctus</name>
    <name type="common">Wheat stem sawfly</name>
    <dbReference type="NCBI Taxonomy" id="211228"/>
    <lineage>
        <taxon>Eukaryota</taxon>
        <taxon>Metazoa</taxon>
        <taxon>Ecdysozoa</taxon>
        <taxon>Arthropoda</taxon>
        <taxon>Hexapoda</taxon>
        <taxon>Insecta</taxon>
        <taxon>Pterygota</taxon>
        <taxon>Neoptera</taxon>
        <taxon>Endopterygota</taxon>
        <taxon>Hymenoptera</taxon>
        <taxon>Cephoidea</taxon>
        <taxon>Cephidae</taxon>
        <taxon>Cephus</taxon>
    </lineage>
</organism>
<evidence type="ECO:0000256" key="1">
    <source>
        <dbReference type="SAM" id="MobiDB-lite"/>
    </source>
</evidence>
<dbReference type="GeneID" id="107272310"/>
<dbReference type="RefSeq" id="XP_024945437.1">
    <property type="nucleotide sequence ID" value="XM_025089669.1"/>
</dbReference>
<accession>A0AAJ7RRV8</accession>
<feature type="region of interest" description="Disordered" evidence="1">
    <location>
        <begin position="1"/>
        <end position="30"/>
    </location>
</feature>
<dbReference type="Proteomes" id="UP000694920">
    <property type="component" value="Unplaced"/>
</dbReference>
<proteinExistence type="predicted"/>
<name>A0AAJ7RRV8_CEPCN</name>
<dbReference type="AlphaFoldDB" id="A0AAJ7RRV8"/>
<sequence length="164" mass="18946">MSSDKKGFTKDEASCEEKLGKSPPLPPQPQITMAISESVAERIKTGAVDEERLRNYDNYWIEKLACMDKNHTIRNNLDIFEAEKIMKGLLNFVHSGRTKSCPIDRNKITDCFEMYEGHTLRCESEVAHFIGCVDRLLYDTVRKEFGNVTPNKKMSYAERFHRGY</sequence>